<dbReference type="InterPro" id="IPR029767">
    <property type="entry name" value="WecB-like"/>
</dbReference>
<dbReference type="AlphaFoldDB" id="A0A317FCY9"/>
<dbReference type="EMBL" id="QGNA01000004">
    <property type="protein sequence ID" value="PWS35398.1"/>
    <property type="molecule type" value="Genomic_DNA"/>
</dbReference>
<reference evidence="8" key="1">
    <citation type="submission" date="2018-05" db="EMBL/GenBank/DDBJ databases">
        <authorList>
            <person name="Du Z."/>
            <person name="Wang X."/>
        </authorList>
    </citation>
    <scope>NUCLEOTIDE SEQUENCE [LARGE SCALE GENOMIC DNA]</scope>
    <source>
        <strain evidence="8">CQN31</strain>
    </source>
</reference>
<dbReference type="Gene3D" id="3.40.50.2000">
    <property type="entry name" value="Glycogen Phosphorylase B"/>
    <property type="match status" value="2"/>
</dbReference>
<evidence type="ECO:0000256" key="1">
    <source>
        <dbReference type="ARBA" id="ARBA00023235"/>
    </source>
</evidence>
<evidence type="ECO:0000259" key="6">
    <source>
        <dbReference type="Pfam" id="PF02350"/>
    </source>
</evidence>
<protein>
    <recommendedName>
        <fullName evidence="4">UDP-N-acetylglucosamine 2-epimerase (non-hydrolyzing)</fullName>
        <ecNumber evidence="4">5.1.3.14</ecNumber>
    </recommendedName>
</protein>
<comment type="catalytic activity">
    <reaction evidence="2">
        <text>UDP-N-acetyl-alpha-D-glucosamine = UDP-N-acetyl-alpha-D-mannosamine</text>
        <dbReference type="Rhea" id="RHEA:17213"/>
        <dbReference type="ChEBI" id="CHEBI:57705"/>
        <dbReference type="ChEBI" id="CHEBI:68623"/>
        <dbReference type="EC" id="5.1.3.14"/>
    </reaction>
</comment>
<proteinExistence type="inferred from homology"/>
<name>A0A317FCY9_9PROT</name>
<dbReference type="OrthoDB" id="9803238at2"/>
<dbReference type="CDD" id="cd03786">
    <property type="entry name" value="GTB_UDP-GlcNAc_2-Epimerase"/>
    <property type="match status" value="1"/>
</dbReference>
<dbReference type="RefSeq" id="WP_109871765.1">
    <property type="nucleotide sequence ID" value="NZ_QGNA01000004.1"/>
</dbReference>
<evidence type="ECO:0000256" key="5">
    <source>
        <dbReference type="RuleBase" id="RU003513"/>
    </source>
</evidence>
<accession>A0A317FCY9</accession>
<evidence type="ECO:0000256" key="3">
    <source>
        <dbReference type="ARBA" id="ARBA00038209"/>
    </source>
</evidence>
<sequence>MLVLGTRPEAIKMLPVLAALRARPGFAPFLLSTGQHREMLDQTFAAFGAAPDQDLGVMSPGQPPAALFSRILLGVAAVLEREQPDLMLVHGDTTTAMAASLAAFYARIPIGHVEAGMRSFDLGRPFPEELNRVAVDAMATLMFAPTEAAAANLRREYNAGGRIIVTGNTGIDALMAMAMRLASDRALSARTEAMLPPLDPARRLLVVTAHRRESFGRALEGLCAALAAIAARGDVEIVWPLHLNPAARGPALRRLAGVPGVHLMEPLDYAGMVWLMCRAALLLTDSGGLQEEGPALGKPVLVLRDVTERPEAVATGVAKLVGMEPRAIRAEVARLLDDGAAYAAMARHVFPYGDGTAAARIAEAIADWAALRTAPAARSAA</sequence>
<organism evidence="7 8">
    <name type="scientific">Falsiroseomonas bella</name>
    <dbReference type="NCBI Taxonomy" id="2184016"/>
    <lineage>
        <taxon>Bacteria</taxon>
        <taxon>Pseudomonadati</taxon>
        <taxon>Pseudomonadota</taxon>
        <taxon>Alphaproteobacteria</taxon>
        <taxon>Acetobacterales</taxon>
        <taxon>Roseomonadaceae</taxon>
        <taxon>Falsiroseomonas</taxon>
    </lineage>
</organism>
<dbReference type="PANTHER" id="PTHR43174:SF2">
    <property type="entry name" value="UDP-N-ACETYLGLUCOSAMINE 2-EPIMERASE"/>
    <property type="match status" value="1"/>
</dbReference>
<dbReference type="Proteomes" id="UP000245765">
    <property type="component" value="Unassembled WGS sequence"/>
</dbReference>
<comment type="caution">
    <text evidence="7">The sequence shown here is derived from an EMBL/GenBank/DDBJ whole genome shotgun (WGS) entry which is preliminary data.</text>
</comment>
<gene>
    <name evidence="7" type="ORF">DFH01_17395</name>
</gene>
<dbReference type="SUPFAM" id="SSF53756">
    <property type="entry name" value="UDP-Glycosyltransferase/glycogen phosphorylase"/>
    <property type="match status" value="1"/>
</dbReference>
<keyword evidence="1 5" id="KW-0413">Isomerase</keyword>
<dbReference type="EC" id="5.1.3.14" evidence="4"/>
<comment type="similarity">
    <text evidence="3 5">Belongs to the UDP-N-acetylglucosamine 2-epimerase family.</text>
</comment>
<keyword evidence="8" id="KW-1185">Reference proteome</keyword>
<evidence type="ECO:0000313" key="8">
    <source>
        <dbReference type="Proteomes" id="UP000245765"/>
    </source>
</evidence>
<evidence type="ECO:0000256" key="4">
    <source>
        <dbReference type="ARBA" id="ARBA00038858"/>
    </source>
</evidence>
<dbReference type="InterPro" id="IPR003331">
    <property type="entry name" value="UDP_GlcNAc_Epimerase_2_dom"/>
</dbReference>
<evidence type="ECO:0000256" key="2">
    <source>
        <dbReference type="ARBA" id="ARBA00036080"/>
    </source>
</evidence>
<dbReference type="NCBIfam" id="TIGR00236">
    <property type="entry name" value="wecB"/>
    <property type="match status" value="1"/>
</dbReference>
<dbReference type="PANTHER" id="PTHR43174">
    <property type="entry name" value="UDP-N-ACETYLGLUCOSAMINE 2-EPIMERASE"/>
    <property type="match status" value="1"/>
</dbReference>
<dbReference type="Pfam" id="PF02350">
    <property type="entry name" value="Epimerase_2"/>
    <property type="match status" value="1"/>
</dbReference>
<feature type="domain" description="UDP-N-acetylglucosamine 2-epimerase" evidence="6">
    <location>
        <begin position="19"/>
        <end position="365"/>
    </location>
</feature>
<evidence type="ECO:0000313" key="7">
    <source>
        <dbReference type="EMBL" id="PWS35398.1"/>
    </source>
</evidence>
<dbReference type="GO" id="GO:0008761">
    <property type="term" value="F:UDP-N-acetylglucosamine 2-epimerase activity"/>
    <property type="evidence" value="ECO:0007669"/>
    <property type="project" value="UniProtKB-EC"/>
</dbReference>